<dbReference type="PANTHER" id="PTHR32309">
    <property type="entry name" value="TYROSINE-PROTEIN KINASE"/>
    <property type="match status" value="1"/>
</dbReference>
<dbReference type="InterPro" id="IPR014345">
    <property type="entry name" value="XrtA_polysacc_chain"/>
</dbReference>
<feature type="transmembrane region" description="Helical" evidence="7">
    <location>
        <begin position="421"/>
        <end position="440"/>
    </location>
</feature>
<feature type="transmembrane region" description="Helical" evidence="7">
    <location>
        <begin position="25"/>
        <end position="45"/>
    </location>
</feature>
<feature type="domain" description="Polysaccharide chain length determinant N-terminal" evidence="8">
    <location>
        <begin position="15"/>
        <end position="96"/>
    </location>
</feature>
<evidence type="ECO:0000256" key="2">
    <source>
        <dbReference type="ARBA" id="ARBA00022475"/>
    </source>
</evidence>
<feature type="coiled-coil region" evidence="6">
    <location>
        <begin position="180"/>
        <end position="243"/>
    </location>
</feature>
<keyword evidence="2" id="KW-1003">Cell membrane</keyword>
<dbReference type="AlphaFoldDB" id="A0A4Q7VVZ5"/>
<dbReference type="InterPro" id="IPR003856">
    <property type="entry name" value="LPS_length_determ_N"/>
</dbReference>
<evidence type="ECO:0000256" key="4">
    <source>
        <dbReference type="ARBA" id="ARBA00022989"/>
    </source>
</evidence>
<sequence length="509" mass="56504">MTTTSHDGLLGAGRALLHGVWQRRWLAVAVAWSVALLAAIIIPLVPQRYEASARFYVDTQTVLKPLMAGLALQPDFDQQLRMMARTLITRPNVERVLQRPEFALLGAEAADRERVIDRVMSQLKLTPADSGNIYTISYRDADPQRAQRVVSAIIDLFLEQSSGEKKRDSEDASRFIDEQIRAHELKLIEAESRLKEFKLRNFGMSGVSDKDYFTRISAMQDSLNKLRADLRAAEQARDAYRRELAAENPQLPTASDADGAIAAQRKQLDDLLRRYTDQHPDVVFARQTLVELEAKQRAELGRDGLSSKGAAATSPVYQRIRVALAETEAAVANLRGRVGAEQQLLDQVRAAAGRVPQIEADFAQLNRDYEVIRKNYEQLVARRESASLGAKLEQSSRLADFRVVEPPKVSRSAVAPNRLQLALLALAATLVAALLAPHILERLRPSFGDARSLREATGRPVVGNLPLVMAAGDEQLLRREKFKLGGIALLLLALQASWVIWIAARSSMT</sequence>
<evidence type="ECO:0000256" key="1">
    <source>
        <dbReference type="ARBA" id="ARBA00004651"/>
    </source>
</evidence>
<dbReference type="RefSeq" id="WP_130431210.1">
    <property type="nucleotide sequence ID" value="NZ_SHKP01000005.1"/>
</dbReference>
<keyword evidence="3 7" id="KW-0812">Transmembrane</keyword>
<name>A0A4Q7VVZ5_9BURK</name>
<protein>
    <submittedName>
        <fullName evidence="9">Polysaccharide chain length determinant protein (PEP-CTERM system associated)</fullName>
    </submittedName>
</protein>
<gene>
    <name evidence="9" type="ORF">EV670_1485</name>
</gene>
<comment type="subcellular location">
    <subcellularLocation>
        <location evidence="1">Cell membrane</location>
        <topology evidence="1">Multi-pass membrane protein</topology>
    </subcellularLocation>
</comment>
<proteinExistence type="predicted"/>
<keyword evidence="4 7" id="KW-1133">Transmembrane helix</keyword>
<evidence type="ECO:0000256" key="6">
    <source>
        <dbReference type="SAM" id="Coils"/>
    </source>
</evidence>
<dbReference type="Proteomes" id="UP000293671">
    <property type="component" value="Unassembled WGS sequence"/>
</dbReference>
<dbReference type="OrthoDB" id="9795292at2"/>
<dbReference type="GO" id="GO:0005886">
    <property type="term" value="C:plasma membrane"/>
    <property type="evidence" value="ECO:0007669"/>
    <property type="project" value="UniProtKB-SubCell"/>
</dbReference>
<dbReference type="GO" id="GO:0004713">
    <property type="term" value="F:protein tyrosine kinase activity"/>
    <property type="evidence" value="ECO:0007669"/>
    <property type="project" value="TreeGrafter"/>
</dbReference>
<dbReference type="EMBL" id="SHKP01000005">
    <property type="protein sequence ID" value="RZU00773.1"/>
    <property type="molecule type" value="Genomic_DNA"/>
</dbReference>
<evidence type="ECO:0000313" key="10">
    <source>
        <dbReference type="Proteomes" id="UP000293671"/>
    </source>
</evidence>
<dbReference type="NCBIfam" id="TIGR03007">
    <property type="entry name" value="pepcterm_ChnLen"/>
    <property type="match status" value="1"/>
</dbReference>
<evidence type="ECO:0000313" key="9">
    <source>
        <dbReference type="EMBL" id="RZU00773.1"/>
    </source>
</evidence>
<dbReference type="PANTHER" id="PTHR32309:SF13">
    <property type="entry name" value="FERRIC ENTEROBACTIN TRANSPORT PROTEIN FEPE"/>
    <property type="match status" value="1"/>
</dbReference>
<evidence type="ECO:0000256" key="3">
    <source>
        <dbReference type="ARBA" id="ARBA00022692"/>
    </source>
</evidence>
<organism evidence="9 10">
    <name type="scientific">Rivibacter subsaxonicus</name>
    <dbReference type="NCBI Taxonomy" id="457575"/>
    <lineage>
        <taxon>Bacteria</taxon>
        <taxon>Pseudomonadati</taxon>
        <taxon>Pseudomonadota</taxon>
        <taxon>Betaproteobacteria</taxon>
        <taxon>Burkholderiales</taxon>
        <taxon>Rivibacter</taxon>
    </lineage>
</organism>
<evidence type="ECO:0000259" key="8">
    <source>
        <dbReference type="Pfam" id="PF02706"/>
    </source>
</evidence>
<dbReference type="Pfam" id="PF02706">
    <property type="entry name" value="Wzz"/>
    <property type="match status" value="1"/>
</dbReference>
<evidence type="ECO:0000256" key="5">
    <source>
        <dbReference type="ARBA" id="ARBA00023136"/>
    </source>
</evidence>
<accession>A0A4Q7VVZ5</accession>
<keyword evidence="5 7" id="KW-0472">Membrane</keyword>
<reference evidence="9 10" key="1">
    <citation type="submission" date="2019-02" db="EMBL/GenBank/DDBJ databases">
        <title>Genomic Encyclopedia of Type Strains, Phase IV (KMG-IV): sequencing the most valuable type-strain genomes for metagenomic binning, comparative biology and taxonomic classification.</title>
        <authorList>
            <person name="Goeker M."/>
        </authorList>
    </citation>
    <scope>NUCLEOTIDE SEQUENCE [LARGE SCALE GENOMIC DNA]</scope>
    <source>
        <strain evidence="9 10">DSM 19570</strain>
    </source>
</reference>
<keyword evidence="6" id="KW-0175">Coiled coil</keyword>
<comment type="caution">
    <text evidence="9">The sequence shown here is derived from an EMBL/GenBank/DDBJ whole genome shotgun (WGS) entry which is preliminary data.</text>
</comment>
<feature type="transmembrane region" description="Helical" evidence="7">
    <location>
        <begin position="484"/>
        <end position="504"/>
    </location>
</feature>
<dbReference type="InterPro" id="IPR050445">
    <property type="entry name" value="Bact_polysacc_biosynth/exp"/>
</dbReference>
<keyword evidence="10" id="KW-1185">Reference proteome</keyword>
<evidence type="ECO:0000256" key="7">
    <source>
        <dbReference type="SAM" id="Phobius"/>
    </source>
</evidence>